<dbReference type="InterPro" id="IPR014710">
    <property type="entry name" value="RmlC-like_jellyroll"/>
</dbReference>
<gene>
    <name evidence="3" type="ORF">EV378_1554</name>
</gene>
<dbReference type="PANTHER" id="PTHR40943">
    <property type="entry name" value="CYTOPLASMIC PROTEIN-RELATED"/>
    <property type="match status" value="1"/>
</dbReference>
<dbReference type="OrthoDB" id="9799053at2"/>
<dbReference type="PANTHER" id="PTHR40943:SF1">
    <property type="entry name" value="CYTOPLASMIC PROTEIN"/>
    <property type="match status" value="1"/>
</dbReference>
<feature type="domain" description="(S)-ureidoglycine aminohydrolase cupin" evidence="2">
    <location>
        <begin position="209"/>
        <end position="268"/>
    </location>
</feature>
<evidence type="ECO:0000313" key="4">
    <source>
        <dbReference type="Proteomes" id="UP000295560"/>
    </source>
</evidence>
<feature type="region of interest" description="Disordered" evidence="1">
    <location>
        <begin position="1"/>
        <end position="22"/>
    </location>
</feature>
<dbReference type="InterPro" id="IPR011051">
    <property type="entry name" value="RmlC_Cupin_sf"/>
</dbReference>
<name>A0A4R1HW97_PSEEN</name>
<evidence type="ECO:0000313" key="3">
    <source>
        <dbReference type="EMBL" id="TCK25733.1"/>
    </source>
</evidence>
<dbReference type="EMBL" id="SMFZ01000001">
    <property type="protein sequence ID" value="TCK25733.1"/>
    <property type="molecule type" value="Genomic_DNA"/>
</dbReference>
<dbReference type="AlphaFoldDB" id="A0A4R1HW97"/>
<proteinExistence type="predicted"/>
<dbReference type="Proteomes" id="UP000295560">
    <property type="component" value="Unassembled WGS sequence"/>
</dbReference>
<comment type="caution">
    <text evidence="3">The sequence shown here is derived from an EMBL/GenBank/DDBJ whole genome shotgun (WGS) entry which is preliminary data.</text>
</comment>
<dbReference type="InterPro" id="IPR008579">
    <property type="entry name" value="UGlyAH_Cupin_dom"/>
</dbReference>
<evidence type="ECO:0000259" key="2">
    <source>
        <dbReference type="Pfam" id="PF05899"/>
    </source>
</evidence>
<dbReference type="RefSeq" id="WP_132422177.1">
    <property type="nucleotide sequence ID" value="NZ_SMFZ01000001.1"/>
</dbReference>
<organism evidence="3 4">
    <name type="scientific">Pseudonocardia endophytica</name>
    <dbReference type="NCBI Taxonomy" id="401976"/>
    <lineage>
        <taxon>Bacteria</taxon>
        <taxon>Bacillati</taxon>
        <taxon>Actinomycetota</taxon>
        <taxon>Actinomycetes</taxon>
        <taxon>Pseudonocardiales</taxon>
        <taxon>Pseudonocardiaceae</taxon>
        <taxon>Pseudonocardia</taxon>
    </lineage>
</organism>
<evidence type="ECO:0000256" key="1">
    <source>
        <dbReference type="SAM" id="MobiDB-lite"/>
    </source>
</evidence>
<protein>
    <submittedName>
        <fullName evidence="3">Uncharacterized protein DUF861</fullName>
    </submittedName>
</protein>
<accession>A0A4R1HW97</accession>
<dbReference type="Gene3D" id="2.60.120.10">
    <property type="entry name" value="Jelly Rolls"/>
    <property type="match status" value="2"/>
</dbReference>
<dbReference type="Pfam" id="PF05899">
    <property type="entry name" value="Cupin_3"/>
    <property type="match status" value="1"/>
</dbReference>
<sequence>MTAATTRALYHGNRNANPPKDEWTPFEWEDPRHGSQVKGEVVVVRPEGTSGTLMSGLWRTGYEIAGCREDGSCEVVYSAPLGDETMVILEGTADITETATGRKHRIGAGTIISHPKHVDLHWEIHSPFLKKFWVMWDSPNPATKTDHLVVANISDDPGTWTPFEWDEPEHGHQTFGELFTIRDTGSTGTYKCGLWRTGVGVAGCNPDGTGTTRYTAPLGDETILLLEGQVHVVNEDTGEEFDFEAGDIIGFASGTPVTWTSKTAYVKKFWVITNETAPTA</sequence>
<dbReference type="SUPFAM" id="SSF51182">
    <property type="entry name" value="RmlC-like cupins"/>
    <property type="match status" value="2"/>
</dbReference>
<keyword evidence="4" id="KW-1185">Reference proteome</keyword>
<reference evidence="3 4" key="1">
    <citation type="submission" date="2019-03" db="EMBL/GenBank/DDBJ databases">
        <title>Sequencing the genomes of 1000 actinobacteria strains.</title>
        <authorList>
            <person name="Klenk H.-P."/>
        </authorList>
    </citation>
    <scope>NUCLEOTIDE SEQUENCE [LARGE SCALE GENOMIC DNA]</scope>
    <source>
        <strain evidence="3 4">DSM 44969</strain>
    </source>
</reference>